<reference evidence="1" key="2">
    <citation type="submission" date="2021-10" db="EMBL/GenBank/DDBJ databases">
        <authorList>
            <person name="Piombo E."/>
        </authorList>
    </citation>
    <scope>NUCLEOTIDE SEQUENCE</scope>
</reference>
<dbReference type="EMBL" id="CADEHS020000092">
    <property type="protein sequence ID" value="CAG9949472.1"/>
    <property type="molecule type" value="Genomic_DNA"/>
</dbReference>
<sequence length="66" mass="7196">MTVNWYFVLSIIIVSCGSIPKCISGLKSFETDFNLLASNWKNDANGLATLEGNIKSFSVLGQRVAL</sequence>
<accession>A0ACA9U9J9</accession>
<keyword evidence="2" id="KW-1185">Reference proteome</keyword>
<gene>
    <name evidence="1" type="ORF">CRV2_00021305</name>
</gene>
<proteinExistence type="predicted"/>
<organism evidence="1 2">
    <name type="scientific">Clonostachys rosea f. rosea IK726</name>
    <dbReference type="NCBI Taxonomy" id="1349383"/>
    <lineage>
        <taxon>Eukaryota</taxon>
        <taxon>Fungi</taxon>
        <taxon>Dikarya</taxon>
        <taxon>Ascomycota</taxon>
        <taxon>Pezizomycotina</taxon>
        <taxon>Sordariomycetes</taxon>
        <taxon>Hypocreomycetidae</taxon>
        <taxon>Hypocreales</taxon>
        <taxon>Bionectriaceae</taxon>
        <taxon>Clonostachys</taxon>
    </lineage>
</organism>
<dbReference type="Proteomes" id="UP000836387">
    <property type="component" value="Unassembled WGS sequence"/>
</dbReference>
<reference evidence="1" key="1">
    <citation type="submission" date="2020-04" db="EMBL/GenBank/DDBJ databases">
        <authorList>
            <person name="Broberg M."/>
        </authorList>
    </citation>
    <scope>NUCLEOTIDE SEQUENCE</scope>
</reference>
<name>A0ACA9U9J9_BIOOC</name>
<evidence type="ECO:0000313" key="2">
    <source>
        <dbReference type="Proteomes" id="UP000836387"/>
    </source>
</evidence>
<evidence type="ECO:0000313" key="1">
    <source>
        <dbReference type="EMBL" id="CAG9949472.1"/>
    </source>
</evidence>
<comment type="caution">
    <text evidence="1">The sequence shown here is derived from an EMBL/GenBank/DDBJ whole genome shotgun (WGS) entry which is preliminary data.</text>
</comment>
<protein>
    <submittedName>
        <fullName evidence="1">Uncharacterized protein</fullName>
    </submittedName>
</protein>